<name>A0ABR3XAR1_9PEZI</name>
<sequence>MHKLGILIRVTHLNNFLEGQLVDFSMAWTMYHFCFDRANAAGMKKLRFRERYTFGQMVDEWASRYQEKIQKPEGLVKWRTREEEDVGFDPRRYDWQEWEDTEKEN</sequence>
<accession>A0ABR3XAR1</accession>
<gene>
    <name evidence="1" type="ORF">Daus18300_004260</name>
</gene>
<proteinExistence type="predicted"/>
<organism evidence="1 2">
    <name type="scientific">Diaporthe australafricana</name>
    <dbReference type="NCBI Taxonomy" id="127596"/>
    <lineage>
        <taxon>Eukaryota</taxon>
        <taxon>Fungi</taxon>
        <taxon>Dikarya</taxon>
        <taxon>Ascomycota</taxon>
        <taxon>Pezizomycotina</taxon>
        <taxon>Sordariomycetes</taxon>
        <taxon>Sordariomycetidae</taxon>
        <taxon>Diaporthales</taxon>
        <taxon>Diaporthaceae</taxon>
        <taxon>Diaporthe</taxon>
    </lineage>
</organism>
<evidence type="ECO:0000313" key="1">
    <source>
        <dbReference type="EMBL" id="KAL1872714.1"/>
    </source>
</evidence>
<protein>
    <submittedName>
        <fullName evidence="1">Uncharacterized protein</fullName>
    </submittedName>
</protein>
<keyword evidence="2" id="KW-1185">Reference proteome</keyword>
<reference evidence="1 2" key="1">
    <citation type="journal article" date="2024" name="IMA Fungus">
        <title>IMA Genome - F19 : A genome assembly and annotation guide to empower mycologists, including annotated draft genome sequences of Ceratocystis pirilliformis, Diaporthe australafricana, Fusarium ophioides, Paecilomyces lecythidis, and Sporothrix stenoceras.</title>
        <authorList>
            <person name="Aylward J."/>
            <person name="Wilson A.M."/>
            <person name="Visagie C.M."/>
            <person name="Spraker J."/>
            <person name="Barnes I."/>
            <person name="Buitendag C."/>
            <person name="Ceriani C."/>
            <person name="Del Mar Angel L."/>
            <person name="du Plessis D."/>
            <person name="Fuchs T."/>
            <person name="Gasser K."/>
            <person name="Kramer D."/>
            <person name="Li W."/>
            <person name="Munsamy K."/>
            <person name="Piso A."/>
            <person name="Price J.L."/>
            <person name="Sonnekus B."/>
            <person name="Thomas C."/>
            <person name="van der Nest A."/>
            <person name="van Dijk A."/>
            <person name="van Heerden A."/>
            <person name="van Vuuren N."/>
            <person name="Yilmaz N."/>
            <person name="Duong T.A."/>
            <person name="van der Merwe N.A."/>
            <person name="Wingfield M.J."/>
            <person name="Wingfield B.D."/>
        </authorList>
    </citation>
    <scope>NUCLEOTIDE SEQUENCE [LARGE SCALE GENOMIC DNA]</scope>
    <source>
        <strain evidence="1 2">CMW 18300</strain>
    </source>
</reference>
<dbReference type="Proteomes" id="UP001583177">
    <property type="component" value="Unassembled WGS sequence"/>
</dbReference>
<evidence type="ECO:0000313" key="2">
    <source>
        <dbReference type="Proteomes" id="UP001583177"/>
    </source>
</evidence>
<dbReference type="EMBL" id="JAWRVE010000028">
    <property type="protein sequence ID" value="KAL1872714.1"/>
    <property type="molecule type" value="Genomic_DNA"/>
</dbReference>
<comment type="caution">
    <text evidence="1">The sequence shown here is derived from an EMBL/GenBank/DDBJ whole genome shotgun (WGS) entry which is preliminary data.</text>
</comment>